<dbReference type="OrthoDB" id="428159at2759"/>
<evidence type="ECO:0000313" key="2">
    <source>
        <dbReference type="Proteomes" id="UP000639338"/>
    </source>
</evidence>
<comment type="caution">
    <text evidence="1">The sequence shown here is derived from an EMBL/GenBank/DDBJ whole genome shotgun (WGS) entry which is preliminary data.</text>
</comment>
<accession>A0A834XKX0</accession>
<dbReference type="AlphaFoldDB" id="A0A834XKX0"/>
<name>A0A834XKX0_APHGI</name>
<gene>
    <name evidence="1" type="ORF">HCN44_001330</name>
</gene>
<organism evidence="1 2">
    <name type="scientific">Aphidius gifuensis</name>
    <name type="common">Parasitoid wasp</name>
    <dbReference type="NCBI Taxonomy" id="684658"/>
    <lineage>
        <taxon>Eukaryota</taxon>
        <taxon>Metazoa</taxon>
        <taxon>Ecdysozoa</taxon>
        <taxon>Arthropoda</taxon>
        <taxon>Hexapoda</taxon>
        <taxon>Insecta</taxon>
        <taxon>Pterygota</taxon>
        <taxon>Neoptera</taxon>
        <taxon>Endopterygota</taxon>
        <taxon>Hymenoptera</taxon>
        <taxon>Apocrita</taxon>
        <taxon>Ichneumonoidea</taxon>
        <taxon>Braconidae</taxon>
        <taxon>Aphidiinae</taxon>
        <taxon>Aphidius</taxon>
    </lineage>
</organism>
<reference evidence="1 2" key="1">
    <citation type="submission" date="2020-08" db="EMBL/GenBank/DDBJ databases">
        <title>Aphidius gifuensis genome sequencing and assembly.</title>
        <authorList>
            <person name="Du Z."/>
        </authorList>
    </citation>
    <scope>NUCLEOTIDE SEQUENCE [LARGE SCALE GENOMIC DNA]</scope>
    <source>
        <strain evidence="1">YNYX2018</strain>
        <tissue evidence="1">Adults</tissue>
    </source>
</reference>
<keyword evidence="2" id="KW-1185">Reference proteome</keyword>
<sequence>MIMDMGTSCQSLAITDKEKVLKVKSIVDSENSKSEIFFVVAGIGLRIVADSQTPNRIGRELAYASITESSAYRELDASKRLKPLTLELNAWKINIIIQQFK</sequence>
<protein>
    <submittedName>
        <fullName evidence="1">Uncharacterized protein</fullName>
    </submittedName>
</protein>
<proteinExistence type="predicted"/>
<dbReference type="Proteomes" id="UP000639338">
    <property type="component" value="Unassembled WGS sequence"/>
</dbReference>
<dbReference type="EMBL" id="JACMRX010000006">
    <property type="protein sequence ID" value="KAF7987235.1"/>
    <property type="molecule type" value="Genomic_DNA"/>
</dbReference>
<evidence type="ECO:0000313" key="1">
    <source>
        <dbReference type="EMBL" id="KAF7987235.1"/>
    </source>
</evidence>